<dbReference type="KEGG" id="fcy:FRACYDRAFT_240582"/>
<dbReference type="EMBL" id="KV784359">
    <property type="protein sequence ID" value="OEU15886.1"/>
    <property type="molecule type" value="Genomic_DNA"/>
</dbReference>
<evidence type="ECO:0000313" key="3">
    <source>
        <dbReference type="Proteomes" id="UP000095751"/>
    </source>
</evidence>
<name>A0A1E7FCM7_9STRA</name>
<dbReference type="InParanoid" id="A0A1E7FCM7"/>
<gene>
    <name evidence="2" type="ORF">FRACYDRAFT_240582</name>
</gene>
<dbReference type="AlphaFoldDB" id="A0A1E7FCM7"/>
<evidence type="ECO:0000256" key="1">
    <source>
        <dbReference type="SAM" id="MobiDB-lite"/>
    </source>
</evidence>
<reference evidence="2 3" key="1">
    <citation type="submission" date="2016-09" db="EMBL/GenBank/DDBJ databases">
        <title>Extensive genetic diversity and differential bi-allelic expression allows diatom success in the polar Southern Ocean.</title>
        <authorList>
            <consortium name="DOE Joint Genome Institute"/>
            <person name="Mock T."/>
            <person name="Otillar R.P."/>
            <person name="Strauss J."/>
            <person name="Dupont C."/>
            <person name="Frickenhaus S."/>
            <person name="Maumus F."/>
            <person name="Mcmullan M."/>
            <person name="Sanges R."/>
            <person name="Schmutz J."/>
            <person name="Toseland A."/>
            <person name="Valas R."/>
            <person name="Veluchamy A."/>
            <person name="Ward B.J."/>
            <person name="Allen A."/>
            <person name="Barry K."/>
            <person name="Falciatore A."/>
            <person name="Ferrante M."/>
            <person name="Fortunato A.E."/>
            <person name="Gloeckner G."/>
            <person name="Gruber A."/>
            <person name="Hipkin R."/>
            <person name="Janech M."/>
            <person name="Kroth P."/>
            <person name="Leese F."/>
            <person name="Lindquist E."/>
            <person name="Lyon B.R."/>
            <person name="Martin J."/>
            <person name="Mayer C."/>
            <person name="Parker M."/>
            <person name="Quesneville H."/>
            <person name="Raymond J."/>
            <person name="Uhlig C."/>
            <person name="Valentin K.U."/>
            <person name="Worden A.Z."/>
            <person name="Armbrust E.V."/>
            <person name="Bowler C."/>
            <person name="Green B."/>
            <person name="Moulton V."/>
            <person name="Van Oosterhout C."/>
            <person name="Grigoriev I."/>
        </authorList>
    </citation>
    <scope>NUCLEOTIDE SEQUENCE [LARGE SCALE GENOMIC DNA]</scope>
    <source>
        <strain evidence="2 3">CCMP1102</strain>
    </source>
</reference>
<organism evidence="2 3">
    <name type="scientific">Fragilariopsis cylindrus CCMP1102</name>
    <dbReference type="NCBI Taxonomy" id="635003"/>
    <lineage>
        <taxon>Eukaryota</taxon>
        <taxon>Sar</taxon>
        <taxon>Stramenopiles</taxon>
        <taxon>Ochrophyta</taxon>
        <taxon>Bacillariophyta</taxon>
        <taxon>Bacillariophyceae</taxon>
        <taxon>Bacillariophycidae</taxon>
        <taxon>Bacillariales</taxon>
        <taxon>Bacillariaceae</taxon>
        <taxon>Fragilariopsis</taxon>
    </lineage>
</organism>
<feature type="region of interest" description="Disordered" evidence="1">
    <location>
        <begin position="184"/>
        <end position="204"/>
    </location>
</feature>
<dbReference type="OrthoDB" id="71430at2759"/>
<protein>
    <submittedName>
        <fullName evidence="2">Uncharacterized protein</fullName>
    </submittedName>
</protein>
<keyword evidence="3" id="KW-1185">Reference proteome</keyword>
<proteinExistence type="predicted"/>
<accession>A0A1E7FCM7</accession>
<feature type="compositionally biased region" description="Low complexity" evidence="1">
    <location>
        <begin position="192"/>
        <end position="202"/>
    </location>
</feature>
<evidence type="ECO:0000313" key="2">
    <source>
        <dbReference type="EMBL" id="OEU15886.1"/>
    </source>
</evidence>
<sequence>MFSPRKLPPKPVNDIDQERIEPRTPSGSKLIFSNEHSHADVPAWIEMMDRVQRVRQLAYVVRVTHRNPMGDEPTSANDETFIRLKSGKELAHIMNIGQSVEIPHVAPKTMTAVSSSTNVLDSNNTFSSNQSFSAEITPGSTMSGEGDEGIFAEKTAIDECIIGGEGSFEDPGLYYENDNSSIEDDYTEDSLSDSSLSETGTSKKGKFRRKVKRVAKKAVVGTGRITAKTAKGTTKFAAKGIKVAIIICLFEN</sequence>
<feature type="region of interest" description="Disordered" evidence="1">
    <location>
        <begin position="1"/>
        <end position="29"/>
    </location>
</feature>
<dbReference type="Proteomes" id="UP000095751">
    <property type="component" value="Unassembled WGS sequence"/>
</dbReference>